<sequence length="153" mass="17093">MHKLTDIKKGLYQTACRLIGEKLDRNRSTLSELKESAGSETKSSAGDKHETGRAMVHLEQEKAVKQMANNQALQNVLDKIDVTLSTPMVSIGSLVITDKVHFFISVPLGKLNFDGQDYFLVSLTSPFAKSFVGKQRGERVFFNGQEYLIEEIL</sequence>
<gene>
    <name evidence="2" type="ORF">L3049_00880</name>
</gene>
<dbReference type="Proteomes" id="UP001528920">
    <property type="component" value="Unassembled WGS sequence"/>
</dbReference>
<accession>A0ABT5VM84</accession>
<comment type="caution">
    <text evidence="2">The sequence shown here is derived from an EMBL/GenBank/DDBJ whole genome shotgun (WGS) entry which is preliminary data.</text>
</comment>
<proteinExistence type="predicted"/>
<evidence type="ECO:0008006" key="4">
    <source>
        <dbReference type="Google" id="ProtNLM"/>
    </source>
</evidence>
<reference evidence="2 3" key="1">
    <citation type="submission" date="2022-01" db="EMBL/GenBank/DDBJ databases">
        <title>Labilibaculum sp. nov, a marine bacterium isolated from Antarctica.</title>
        <authorList>
            <person name="Dai W."/>
        </authorList>
    </citation>
    <scope>NUCLEOTIDE SEQUENCE [LARGE SCALE GENOMIC DNA]</scope>
    <source>
        <strain evidence="2 3">DW002</strain>
    </source>
</reference>
<feature type="region of interest" description="Disordered" evidence="1">
    <location>
        <begin position="29"/>
        <end position="50"/>
    </location>
</feature>
<organism evidence="2 3">
    <name type="scientific">Paralabilibaculum antarcticum</name>
    <dbReference type="NCBI Taxonomy" id="2912572"/>
    <lineage>
        <taxon>Bacteria</taxon>
        <taxon>Pseudomonadati</taxon>
        <taxon>Bacteroidota</taxon>
        <taxon>Bacteroidia</taxon>
        <taxon>Marinilabiliales</taxon>
        <taxon>Marinifilaceae</taxon>
        <taxon>Paralabilibaculum</taxon>
    </lineage>
</organism>
<protein>
    <recommendedName>
        <fullName evidence="4">3-oxoacyl-ACP synthase</fullName>
    </recommendedName>
</protein>
<dbReference type="EMBL" id="JAKJSC010000001">
    <property type="protein sequence ID" value="MDE5416542.1"/>
    <property type="molecule type" value="Genomic_DNA"/>
</dbReference>
<evidence type="ECO:0000256" key="1">
    <source>
        <dbReference type="SAM" id="MobiDB-lite"/>
    </source>
</evidence>
<dbReference type="RefSeq" id="WP_275107884.1">
    <property type="nucleotide sequence ID" value="NZ_JAKJSC010000001.1"/>
</dbReference>
<name>A0ABT5VM84_9BACT</name>
<keyword evidence="3" id="KW-1185">Reference proteome</keyword>
<evidence type="ECO:0000313" key="2">
    <source>
        <dbReference type="EMBL" id="MDE5416542.1"/>
    </source>
</evidence>
<evidence type="ECO:0000313" key="3">
    <source>
        <dbReference type="Proteomes" id="UP001528920"/>
    </source>
</evidence>